<dbReference type="RefSeq" id="WP_128133423.1">
    <property type="nucleotide sequence ID" value="NZ_JACOOI010000001.1"/>
</dbReference>
<dbReference type="PANTHER" id="PTHR43133:SF46">
    <property type="entry name" value="RNA POLYMERASE SIGMA-70 FACTOR ECF SUBFAMILY"/>
    <property type="match status" value="1"/>
</dbReference>
<comment type="caution">
    <text evidence="7">The sequence shown here is derived from an EMBL/GenBank/DDBJ whole genome shotgun (WGS) entry which is preliminary data.</text>
</comment>
<evidence type="ECO:0000259" key="6">
    <source>
        <dbReference type="Pfam" id="PF08281"/>
    </source>
</evidence>
<dbReference type="Pfam" id="PF04542">
    <property type="entry name" value="Sigma70_r2"/>
    <property type="match status" value="1"/>
</dbReference>
<dbReference type="InterPro" id="IPR013324">
    <property type="entry name" value="RNA_pol_sigma_r3/r4-like"/>
</dbReference>
<dbReference type="SUPFAM" id="SSF88946">
    <property type="entry name" value="Sigma2 domain of RNA polymerase sigma factors"/>
    <property type="match status" value="1"/>
</dbReference>
<keyword evidence="4" id="KW-0804">Transcription</keyword>
<feature type="domain" description="RNA polymerase sigma factor 70 region 4 type 2" evidence="6">
    <location>
        <begin position="122"/>
        <end position="173"/>
    </location>
</feature>
<dbReference type="InterPro" id="IPR007627">
    <property type="entry name" value="RNA_pol_sigma70_r2"/>
</dbReference>
<feature type="domain" description="RNA polymerase sigma-70 region 2" evidence="5">
    <location>
        <begin position="25"/>
        <end position="89"/>
    </location>
</feature>
<organism evidence="7 8">
    <name type="scientific">Parabacteroides segnis</name>
    <dbReference type="NCBI Taxonomy" id="2763058"/>
    <lineage>
        <taxon>Bacteria</taxon>
        <taxon>Pseudomonadati</taxon>
        <taxon>Bacteroidota</taxon>
        <taxon>Bacteroidia</taxon>
        <taxon>Bacteroidales</taxon>
        <taxon>Tannerellaceae</taxon>
        <taxon>Parabacteroides</taxon>
    </lineage>
</organism>
<dbReference type="NCBIfam" id="TIGR02937">
    <property type="entry name" value="sigma70-ECF"/>
    <property type="match status" value="1"/>
</dbReference>
<protein>
    <submittedName>
        <fullName evidence="7">RNA polymerase sigma-70 factor</fullName>
    </submittedName>
</protein>
<dbReference type="Proteomes" id="UP000644010">
    <property type="component" value="Unassembled WGS sequence"/>
</dbReference>
<evidence type="ECO:0000256" key="1">
    <source>
        <dbReference type="ARBA" id="ARBA00010641"/>
    </source>
</evidence>
<evidence type="ECO:0000259" key="5">
    <source>
        <dbReference type="Pfam" id="PF04542"/>
    </source>
</evidence>
<evidence type="ECO:0000313" key="7">
    <source>
        <dbReference type="EMBL" id="MBC5641539.1"/>
    </source>
</evidence>
<dbReference type="EMBL" id="JACOOI010000001">
    <property type="protein sequence ID" value="MBC5641539.1"/>
    <property type="molecule type" value="Genomic_DNA"/>
</dbReference>
<dbReference type="InterPro" id="IPR039425">
    <property type="entry name" value="RNA_pol_sigma-70-like"/>
</dbReference>
<keyword evidence="8" id="KW-1185">Reference proteome</keyword>
<dbReference type="InterPro" id="IPR013325">
    <property type="entry name" value="RNA_pol_sigma_r2"/>
</dbReference>
<sequence length="184" mass="21284">MQNTDTERILLTNLSHGDAKAFESLFMLYFPKLKLFLSGFLDSEAEAEDLAQDVFVKLWQNRLSLAEVENLNAYLYRIAKNTLYTYLDRSYSPNTIPMEESFHIASVEELEEIVFAKELEELIEVTIEKMPPKRKAIFCMSRKQGLSNDEIAFQLNISKRTVETHISAALTDLRKVISVLMLFF</sequence>
<dbReference type="NCBIfam" id="TIGR02985">
    <property type="entry name" value="Sig70_bacteroi1"/>
    <property type="match status" value="1"/>
</dbReference>
<reference evidence="7 8" key="1">
    <citation type="submission" date="2020-08" db="EMBL/GenBank/DDBJ databases">
        <title>Genome public.</title>
        <authorList>
            <person name="Liu C."/>
            <person name="Sun Q."/>
        </authorList>
    </citation>
    <scope>NUCLEOTIDE SEQUENCE [LARGE SCALE GENOMIC DNA]</scope>
    <source>
        <strain evidence="7 8">BX2</strain>
    </source>
</reference>
<dbReference type="InterPro" id="IPR014284">
    <property type="entry name" value="RNA_pol_sigma-70_dom"/>
</dbReference>
<dbReference type="Pfam" id="PF08281">
    <property type="entry name" value="Sigma70_r4_2"/>
    <property type="match status" value="1"/>
</dbReference>
<evidence type="ECO:0000256" key="4">
    <source>
        <dbReference type="ARBA" id="ARBA00023163"/>
    </source>
</evidence>
<keyword evidence="2" id="KW-0805">Transcription regulation</keyword>
<evidence type="ECO:0000256" key="3">
    <source>
        <dbReference type="ARBA" id="ARBA00023082"/>
    </source>
</evidence>
<name>A0ABR7DXC0_9BACT</name>
<dbReference type="Gene3D" id="1.10.1740.10">
    <property type="match status" value="1"/>
</dbReference>
<dbReference type="PANTHER" id="PTHR43133">
    <property type="entry name" value="RNA POLYMERASE ECF-TYPE SIGMA FACTO"/>
    <property type="match status" value="1"/>
</dbReference>
<dbReference type="Gene3D" id="1.10.10.10">
    <property type="entry name" value="Winged helix-like DNA-binding domain superfamily/Winged helix DNA-binding domain"/>
    <property type="match status" value="1"/>
</dbReference>
<evidence type="ECO:0000313" key="8">
    <source>
        <dbReference type="Proteomes" id="UP000644010"/>
    </source>
</evidence>
<dbReference type="InterPro" id="IPR013249">
    <property type="entry name" value="RNA_pol_sigma70_r4_t2"/>
</dbReference>
<proteinExistence type="inferred from homology"/>
<dbReference type="SUPFAM" id="SSF88659">
    <property type="entry name" value="Sigma3 and sigma4 domains of RNA polymerase sigma factors"/>
    <property type="match status" value="1"/>
</dbReference>
<evidence type="ECO:0000256" key="2">
    <source>
        <dbReference type="ARBA" id="ARBA00023015"/>
    </source>
</evidence>
<comment type="similarity">
    <text evidence="1">Belongs to the sigma-70 factor family. ECF subfamily.</text>
</comment>
<keyword evidence="3" id="KW-0731">Sigma factor</keyword>
<gene>
    <name evidence="7" type="ORF">H8S77_01370</name>
</gene>
<dbReference type="InterPro" id="IPR014327">
    <property type="entry name" value="RNA_pol_sigma70_bacteroid"/>
</dbReference>
<dbReference type="InterPro" id="IPR036388">
    <property type="entry name" value="WH-like_DNA-bd_sf"/>
</dbReference>
<accession>A0ABR7DXC0</accession>